<dbReference type="VEuPathDB" id="AmoebaDB:DICPUDRAFT_32613"/>
<dbReference type="EMBL" id="GL871043">
    <property type="protein sequence ID" value="EGC35926.1"/>
    <property type="molecule type" value="Genomic_DNA"/>
</dbReference>
<dbReference type="OrthoDB" id="5310573at2759"/>
<evidence type="ECO:0000313" key="2">
    <source>
        <dbReference type="Proteomes" id="UP000001064"/>
    </source>
</evidence>
<gene>
    <name evidence="1" type="ORF">DICPUDRAFT_32613</name>
</gene>
<accession>F0ZJI4</accession>
<name>F0ZJI4_DICPU</name>
<dbReference type="Gene3D" id="3.40.190.10">
    <property type="entry name" value="Periplasmic binding protein-like II"/>
    <property type="match status" value="1"/>
</dbReference>
<dbReference type="STRING" id="5786.F0ZJI4"/>
<dbReference type="RefSeq" id="XP_003287580.1">
    <property type="nucleotide sequence ID" value="XM_003287532.1"/>
</dbReference>
<organism evidence="1 2">
    <name type="scientific">Dictyostelium purpureum</name>
    <name type="common">Slime mold</name>
    <dbReference type="NCBI Taxonomy" id="5786"/>
    <lineage>
        <taxon>Eukaryota</taxon>
        <taxon>Amoebozoa</taxon>
        <taxon>Evosea</taxon>
        <taxon>Eumycetozoa</taxon>
        <taxon>Dictyostelia</taxon>
        <taxon>Dictyosteliales</taxon>
        <taxon>Dictyosteliaceae</taxon>
        <taxon>Dictyostelium</taxon>
    </lineage>
</organism>
<dbReference type="SUPFAM" id="SSF53850">
    <property type="entry name" value="Periplasmic binding protein-like II"/>
    <property type="match status" value="1"/>
</dbReference>
<protein>
    <submittedName>
        <fullName evidence="1">Uncharacterized protein</fullName>
    </submittedName>
</protein>
<dbReference type="KEGG" id="dpp:DICPUDRAFT_32613"/>
<dbReference type="AlphaFoldDB" id="F0ZJI4"/>
<dbReference type="Pfam" id="PF12974">
    <property type="entry name" value="Phosphonate-bd"/>
    <property type="match status" value="1"/>
</dbReference>
<dbReference type="PANTHER" id="PTHR35841">
    <property type="entry name" value="PHOSPHONATES-BINDING PERIPLASMIC PROTEIN"/>
    <property type="match status" value="1"/>
</dbReference>
<keyword evidence="2" id="KW-1185">Reference proteome</keyword>
<reference evidence="2" key="1">
    <citation type="journal article" date="2011" name="Genome Biol.">
        <title>Comparative genomics of the social amoebae Dictyostelium discoideum and Dictyostelium purpureum.</title>
        <authorList>
            <consortium name="US DOE Joint Genome Institute (JGI-PGF)"/>
            <person name="Sucgang R."/>
            <person name="Kuo A."/>
            <person name="Tian X."/>
            <person name="Salerno W."/>
            <person name="Parikh A."/>
            <person name="Feasley C.L."/>
            <person name="Dalin E."/>
            <person name="Tu H."/>
            <person name="Huang E."/>
            <person name="Barry K."/>
            <person name="Lindquist E."/>
            <person name="Shapiro H."/>
            <person name="Bruce D."/>
            <person name="Schmutz J."/>
            <person name="Salamov A."/>
            <person name="Fey P."/>
            <person name="Gaudet P."/>
            <person name="Anjard C."/>
            <person name="Babu M.M."/>
            <person name="Basu S."/>
            <person name="Bushmanova Y."/>
            <person name="van der Wel H."/>
            <person name="Katoh-Kurasawa M."/>
            <person name="Dinh C."/>
            <person name="Coutinho P.M."/>
            <person name="Saito T."/>
            <person name="Elias M."/>
            <person name="Schaap P."/>
            <person name="Kay R.R."/>
            <person name="Henrissat B."/>
            <person name="Eichinger L."/>
            <person name="Rivero F."/>
            <person name="Putnam N.H."/>
            <person name="West C.M."/>
            <person name="Loomis W.F."/>
            <person name="Chisholm R.L."/>
            <person name="Shaulsky G."/>
            <person name="Strassmann J.E."/>
            <person name="Queller D.C."/>
            <person name="Kuspa A."/>
            <person name="Grigoriev I.V."/>
        </authorList>
    </citation>
    <scope>NUCLEOTIDE SEQUENCE [LARGE SCALE GENOMIC DNA]</scope>
    <source>
        <strain evidence="2">QSDP1</strain>
    </source>
</reference>
<dbReference type="OMA" id="RTKYYSF"/>
<sequence length="543" mass="63058">MDTNYHIFSDRNKNNKEKIIESTPTSVKYELPPVVFLKDEDRINEHPLVNKEYTDDDKRYMELMFSYFKEFMRLHKTNSLFKKSNSINKDRPHFSVTLDGNEKLRCILNNYPRALEMQKFCCVGFFGTRSLDNSKLPEIIQSDDALVSALPEFPKILAYVTIQRDIPESEEHLSHLPSRSMFNYGNIVIIEDFNVVNEWRNFTVHKDANQYLSPLYYHLVRIHNAQIAIPSSSFSQYLEDDSSKNQLIPEISFVRTKYYSFTPDGKVNFRGLREYKEIRFASFLSSNAQDFYSAVVESIAKKFNINAKFIDVYSEMEKDKHPNMSEKPHKLMAQYGIDFAFMCGLSYALGDHILEPLVSPVRTESIYQQQPQYYSFLVVRSDSGIDSLHSAKGKVFGYNEKESYSGYQILERHLLDNLLSKSIDNYFSKTIKTTSHLKSIEGVLNGQFDIASIDSTVYDAELLNGESRKQELLNNTKIIGILGPSTMPPLVAKKYSLFFNDYHKEIQSYLTSDEFKESLKPLLSNRNYLEFKKVLSENFNSFK</sequence>
<dbReference type="eggNOG" id="ENOG502RC6M">
    <property type="taxonomic scope" value="Eukaryota"/>
</dbReference>
<dbReference type="InParanoid" id="F0ZJI4"/>
<evidence type="ECO:0000313" key="1">
    <source>
        <dbReference type="EMBL" id="EGC35926.1"/>
    </source>
</evidence>
<dbReference type="GeneID" id="10500521"/>
<dbReference type="PANTHER" id="PTHR35841:SF1">
    <property type="entry name" value="PHOSPHONATES-BINDING PERIPLASMIC PROTEIN"/>
    <property type="match status" value="1"/>
</dbReference>
<proteinExistence type="predicted"/>
<dbReference type="Proteomes" id="UP000001064">
    <property type="component" value="Unassembled WGS sequence"/>
</dbReference>